<evidence type="ECO:0000313" key="1">
    <source>
        <dbReference type="EMBL" id="KAK9727511.1"/>
    </source>
</evidence>
<keyword evidence="2" id="KW-1185">Reference proteome</keyword>
<organism evidence="1 2">
    <name type="scientific">Popillia japonica</name>
    <name type="common">Japanese beetle</name>
    <dbReference type="NCBI Taxonomy" id="7064"/>
    <lineage>
        <taxon>Eukaryota</taxon>
        <taxon>Metazoa</taxon>
        <taxon>Ecdysozoa</taxon>
        <taxon>Arthropoda</taxon>
        <taxon>Hexapoda</taxon>
        <taxon>Insecta</taxon>
        <taxon>Pterygota</taxon>
        <taxon>Neoptera</taxon>
        <taxon>Endopterygota</taxon>
        <taxon>Coleoptera</taxon>
        <taxon>Polyphaga</taxon>
        <taxon>Scarabaeiformia</taxon>
        <taxon>Scarabaeidae</taxon>
        <taxon>Rutelinae</taxon>
        <taxon>Popillia</taxon>
    </lineage>
</organism>
<dbReference type="Proteomes" id="UP001458880">
    <property type="component" value="Unassembled WGS sequence"/>
</dbReference>
<gene>
    <name evidence="1" type="ORF">QE152_g19129</name>
</gene>
<name>A0AAW1L372_POPJA</name>
<dbReference type="AlphaFoldDB" id="A0AAW1L372"/>
<proteinExistence type="predicted"/>
<comment type="caution">
    <text evidence="1">The sequence shown here is derived from an EMBL/GenBank/DDBJ whole genome shotgun (WGS) entry which is preliminary data.</text>
</comment>
<evidence type="ECO:0000313" key="2">
    <source>
        <dbReference type="Proteomes" id="UP001458880"/>
    </source>
</evidence>
<dbReference type="EMBL" id="JASPKY010000178">
    <property type="protein sequence ID" value="KAK9727511.1"/>
    <property type="molecule type" value="Genomic_DNA"/>
</dbReference>
<reference evidence="1 2" key="1">
    <citation type="journal article" date="2024" name="BMC Genomics">
        <title>De novo assembly and annotation of Popillia japonica's genome with initial clues to its potential as an invasive pest.</title>
        <authorList>
            <person name="Cucini C."/>
            <person name="Boschi S."/>
            <person name="Funari R."/>
            <person name="Cardaioli E."/>
            <person name="Iannotti N."/>
            <person name="Marturano G."/>
            <person name="Paoli F."/>
            <person name="Bruttini M."/>
            <person name="Carapelli A."/>
            <person name="Frati F."/>
            <person name="Nardi F."/>
        </authorList>
    </citation>
    <scope>NUCLEOTIDE SEQUENCE [LARGE SCALE GENOMIC DNA]</scope>
    <source>
        <strain evidence="1">DMR45628</strain>
    </source>
</reference>
<accession>A0AAW1L372</accession>
<sequence>MSEWSSLNGLVLNGAKRGLLHFVPTVNSMSEWSSLNGLVLNGAKRGLLHFVPTIHNTSSSLYIRCNGRSIPESDCVDFLGIYTAFVHDLLKVCAPLMLKTFRTMFAVARITARCISIYIPCGMSRVSRFSSRALGISPVAPRTIGKICALSSLHICFSSAARGDGIATSTIVQTIVENYSFMEVSKSFIYIAKGGKIWPRLKTNRPLKQLKRFFVTHASISPGGGNRLLSFKQARPQSDIFVIRYYTGEHSSLCPHKIYKNIVQNSIPPLHRGTQQFVSPQNLQKYCPKQHPPEWDHTQERLG</sequence>
<protein>
    <submittedName>
        <fullName evidence="1">Uncharacterized protein</fullName>
    </submittedName>
</protein>